<dbReference type="SUPFAM" id="SSF52833">
    <property type="entry name" value="Thioredoxin-like"/>
    <property type="match status" value="1"/>
</dbReference>
<dbReference type="GO" id="GO:0016491">
    <property type="term" value="F:oxidoreductase activity"/>
    <property type="evidence" value="ECO:0007669"/>
    <property type="project" value="InterPro"/>
</dbReference>
<feature type="region of interest" description="Disordered" evidence="1">
    <location>
        <begin position="227"/>
        <end position="250"/>
    </location>
</feature>
<dbReference type="PANTHER" id="PTHR42852:SF17">
    <property type="entry name" value="THIOREDOXIN-LIKE PROTEIN HI_1115"/>
    <property type="match status" value="1"/>
</dbReference>
<evidence type="ECO:0000259" key="2">
    <source>
        <dbReference type="PROSITE" id="PS51352"/>
    </source>
</evidence>
<dbReference type="PROSITE" id="PS51352">
    <property type="entry name" value="THIOREDOXIN_2"/>
    <property type="match status" value="1"/>
</dbReference>
<evidence type="ECO:0000256" key="1">
    <source>
        <dbReference type="SAM" id="MobiDB-lite"/>
    </source>
</evidence>
<dbReference type="STRING" id="504832.OCA5_c28110"/>
<feature type="domain" description="Thioredoxin" evidence="2">
    <location>
        <begin position="83"/>
        <end position="223"/>
    </location>
</feature>
<proteinExistence type="predicted"/>
<dbReference type="PANTHER" id="PTHR42852">
    <property type="entry name" value="THIOL:DISULFIDE INTERCHANGE PROTEIN DSBE"/>
    <property type="match status" value="1"/>
</dbReference>
<dbReference type="GO" id="GO:0016209">
    <property type="term" value="F:antioxidant activity"/>
    <property type="evidence" value="ECO:0007669"/>
    <property type="project" value="InterPro"/>
</dbReference>
<dbReference type="Pfam" id="PF00578">
    <property type="entry name" value="AhpC-TSA"/>
    <property type="match status" value="1"/>
</dbReference>
<dbReference type="InterPro" id="IPR013766">
    <property type="entry name" value="Thioredoxin_domain"/>
</dbReference>
<protein>
    <submittedName>
        <fullName evidence="3">Thioredoxin family protein</fullName>
    </submittedName>
</protein>
<reference evidence="3 4" key="1">
    <citation type="journal article" date="2011" name="J. Bacteriol.">
        <title>Complete genome sequences of the chemolithoautotrophic Oligotropha carboxidovorans strains OM4 and OM5.</title>
        <authorList>
            <person name="Volland S."/>
            <person name="Rachinger M."/>
            <person name="Strittmatter A."/>
            <person name="Daniel R."/>
            <person name="Gottschalk G."/>
            <person name="Meyer O."/>
        </authorList>
    </citation>
    <scope>NUCLEOTIDE SEQUENCE [LARGE SCALE GENOMIC DNA]</scope>
    <source>
        <strain evidence="4">ATCC 49405 / DSM 1227 / KCTC 32145 / OM5</strain>
    </source>
</reference>
<dbReference type="InterPro" id="IPR050553">
    <property type="entry name" value="Thioredoxin_ResA/DsbE_sf"/>
</dbReference>
<dbReference type="Proteomes" id="UP000007730">
    <property type="component" value="Chromosome"/>
</dbReference>
<dbReference type="AlphaFoldDB" id="F8BW88"/>
<dbReference type="KEGG" id="ocg:OCA5_c28110"/>
<keyword evidence="4" id="KW-1185">Reference proteome</keyword>
<dbReference type="Gene3D" id="3.40.30.10">
    <property type="entry name" value="Glutaredoxin"/>
    <property type="match status" value="1"/>
</dbReference>
<gene>
    <name evidence="3" type="ordered locus">OCA5_c28110</name>
</gene>
<accession>F8BW88</accession>
<sequence>MAIHTAPAGRGLRINRQCTGTHPEDALCLSAIRQSPCPASLIKTVFKRGLAVLLAVFASASLALPAASSPADSSKTGAAALTVWSGSEKPAFSLDTLHGERRDLAALAGKVVLVHFFATWCEPCIREMGSLQRLSEISQDQPLAIVAVDVAEVDLRVRAFFEKRPVDFAVLLDRDRAVSKAWDVTSLPTTFVLDATLAPKLFVEGDLDWSHPEILTALQSLYPTAAGRNRTHSAEPGRNQSQQPDIHRGG</sequence>
<evidence type="ECO:0000313" key="3">
    <source>
        <dbReference type="EMBL" id="AEI07503.1"/>
    </source>
</evidence>
<dbReference type="OrthoDB" id="9799347at2"/>
<dbReference type="CDD" id="cd02966">
    <property type="entry name" value="TlpA_like_family"/>
    <property type="match status" value="1"/>
</dbReference>
<name>F8BW88_AFIC5</name>
<dbReference type="EMBL" id="CP002826">
    <property type="protein sequence ID" value="AEI07503.1"/>
    <property type="molecule type" value="Genomic_DNA"/>
</dbReference>
<dbReference type="InterPro" id="IPR036249">
    <property type="entry name" value="Thioredoxin-like_sf"/>
</dbReference>
<dbReference type="InterPro" id="IPR000866">
    <property type="entry name" value="AhpC/TSA"/>
</dbReference>
<dbReference type="PATRIC" id="fig|504832.7.peg.2967"/>
<evidence type="ECO:0000313" key="4">
    <source>
        <dbReference type="Proteomes" id="UP000007730"/>
    </source>
</evidence>
<dbReference type="eggNOG" id="COG0526">
    <property type="taxonomic scope" value="Bacteria"/>
</dbReference>
<dbReference type="HOGENOM" id="CLU_042529_11_0_5"/>
<organism evidence="3 4">
    <name type="scientific">Afipia carboxidovorans (strain ATCC 49405 / DSM 1227 / KCTC 32145 / OM5)</name>
    <name type="common">Oligotropha carboxidovorans</name>
    <dbReference type="NCBI Taxonomy" id="504832"/>
    <lineage>
        <taxon>Bacteria</taxon>
        <taxon>Pseudomonadati</taxon>
        <taxon>Pseudomonadota</taxon>
        <taxon>Alphaproteobacteria</taxon>
        <taxon>Hyphomicrobiales</taxon>
        <taxon>Nitrobacteraceae</taxon>
        <taxon>Afipia</taxon>
    </lineage>
</organism>